<name>A0A7W4WCH0_9GAMM</name>
<evidence type="ECO:0000313" key="2">
    <source>
        <dbReference type="EMBL" id="MBB3061041.1"/>
    </source>
</evidence>
<evidence type="ECO:0000313" key="3">
    <source>
        <dbReference type="Proteomes" id="UP000535937"/>
    </source>
</evidence>
<dbReference type="InterPro" id="IPR017946">
    <property type="entry name" value="PLC-like_Pdiesterase_TIM-brl"/>
</dbReference>
<feature type="domain" description="GP-PDE" evidence="1">
    <location>
        <begin position="58"/>
        <end position="174"/>
    </location>
</feature>
<dbReference type="Gene3D" id="3.20.20.190">
    <property type="entry name" value="Phosphatidylinositol (PI) phosphodiesterase"/>
    <property type="match status" value="1"/>
</dbReference>
<dbReference type="SUPFAM" id="SSF51695">
    <property type="entry name" value="PLC-like phosphodiesterases"/>
    <property type="match status" value="1"/>
</dbReference>
<dbReference type="PROSITE" id="PS51704">
    <property type="entry name" value="GP_PDE"/>
    <property type="match status" value="1"/>
</dbReference>
<evidence type="ECO:0000259" key="1">
    <source>
        <dbReference type="PROSITE" id="PS51704"/>
    </source>
</evidence>
<dbReference type="AlphaFoldDB" id="A0A7W4WCH0"/>
<keyword evidence="3" id="KW-1185">Reference proteome</keyword>
<reference evidence="2 3" key="1">
    <citation type="submission" date="2020-08" db="EMBL/GenBank/DDBJ databases">
        <title>Genomic Encyclopedia of Type Strains, Phase III (KMG-III): the genomes of soil and plant-associated and newly described type strains.</title>
        <authorList>
            <person name="Whitman W."/>
        </authorList>
    </citation>
    <scope>NUCLEOTIDE SEQUENCE [LARGE SCALE GENOMIC DNA]</scope>
    <source>
        <strain evidence="2 3">CECT 8799</strain>
    </source>
</reference>
<dbReference type="PANTHER" id="PTHR43805">
    <property type="entry name" value="GLYCEROPHOSPHORYL DIESTER PHOSPHODIESTERASE"/>
    <property type="match status" value="1"/>
</dbReference>
<dbReference type="Pfam" id="PF03009">
    <property type="entry name" value="GDPD"/>
    <property type="match status" value="1"/>
</dbReference>
<organism evidence="2 3">
    <name type="scientific">Microbulbifer rhizosphaerae</name>
    <dbReference type="NCBI Taxonomy" id="1562603"/>
    <lineage>
        <taxon>Bacteria</taxon>
        <taxon>Pseudomonadati</taxon>
        <taxon>Pseudomonadota</taxon>
        <taxon>Gammaproteobacteria</taxon>
        <taxon>Cellvibrionales</taxon>
        <taxon>Microbulbiferaceae</taxon>
        <taxon>Microbulbifer</taxon>
    </lineage>
</organism>
<dbReference type="PANTHER" id="PTHR43805:SF1">
    <property type="entry name" value="GP-PDE DOMAIN-CONTAINING PROTEIN"/>
    <property type="match status" value="1"/>
</dbReference>
<comment type="caution">
    <text evidence="2">The sequence shown here is derived from an EMBL/GenBank/DDBJ whole genome shotgun (WGS) entry which is preliminary data.</text>
</comment>
<dbReference type="GO" id="GO:0008889">
    <property type="term" value="F:glycerophosphodiester phosphodiesterase activity"/>
    <property type="evidence" value="ECO:0007669"/>
    <property type="project" value="UniProtKB-EC"/>
</dbReference>
<dbReference type="GO" id="GO:0006629">
    <property type="term" value="P:lipid metabolic process"/>
    <property type="evidence" value="ECO:0007669"/>
    <property type="project" value="InterPro"/>
</dbReference>
<dbReference type="InterPro" id="IPR030395">
    <property type="entry name" value="GP_PDE_dom"/>
</dbReference>
<proteinExistence type="predicted"/>
<sequence length="333" mass="38393">MQRKSRAAWLAAPAIALALVYLLNASWLAEKRPGKPTLISHRGVYQTYHRKELGRDECTAVRIYEPEHDYLENTLASMEAAFDYGADIVEIDVHPTTDGEFAVFHDWDLDCRTEGHGITREHSMEYLKTLDIGYGYTFDGGETYPFRGKGVGLMPTLEEVYRHFPDRRFLINIKSGSRREAKKLDEYLRQRGLPLKGPLLAYGAPKPMETLRKLRPDAWLFSRESVKECTYRYLLLGWSGYVPEACRKGAVIAPNTWHWALWGWPDRFIQRMEGAGSLIMVLDYRNQKRGVHGIYRPEEIDFLPADYRGALWVEKIEVIGPYAKQKFARPSAE</sequence>
<protein>
    <submittedName>
        <fullName evidence="2">Glycerophosphoryl diester phosphodiesterase</fullName>
        <ecNumber evidence="2">3.1.4.46</ecNumber>
    </submittedName>
</protein>
<keyword evidence="2" id="KW-0378">Hydrolase</keyword>
<dbReference type="RefSeq" id="WP_183459073.1">
    <property type="nucleotide sequence ID" value="NZ_JACHWZ010000007.1"/>
</dbReference>
<dbReference type="Proteomes" id="UP000535937">
    <property type="component" value="Unassembled WGS sequence"/>
</dbReference>
<accession>A0A7W4WCH0</accession>
<dbReference type="EC" id="3.1.4.46" evidence="2"/>
<gene>
    <name evidence="2" type="ORF">FHS09_001871</name>
</gene>
<dbReference type="EMBL" id="JACHWZ010000007">
    <property type="protein sequence ID" value="MBB3061041.1"/>
    <property type="molecule type" value="Genomic_DNA"/>
</dbReference>